<dbReference type="Proteomes" id="UP000562682">
    <property type="component" value="Unassembled WGS sequence"/>
</dbReference>
<organism evidence="2 3">
    <name type="scientific">Fusarium denticulatum</name>
    <dbReference type="NCBI Taxonomy" id="48507"/>
    <lineage>
        <taxon>Eukaryota</taxon>
        <taxon>Fungi</taxon>
        <taxon>Dikarya</taxon>
        <taxon>Ascomycota</taxon>
        <taxon>Pezizomycotina</taxon>
        <taxon>Sordariomycetes</taxon>
        <taxon>Hypocreomycetidae</taxon>
        <taxon>Hypocreales</taxon>
        <taxon>Nectriaceae</taxon>
        <taxon>Fusarium</taxon>
        <taxon>Fusarium fujikuroi species complex</taxon>
    </lineage>
</organism>
<sequence length="165" mass="19057">MASSPSSEATVMASHMCSCRKLLDDDNKRSLIRLGIHEYIHAVFDEHFYQRIVILRIIKFTPAQRREKNKNEIIQVGVCPPLKQQLHNIFMAMLRCSACRSQALRLISRIWVRAGIEKLFHDPELRASAAESQLHHGPVQPRPSKESIPPHPPTRHLRRWQTEAT</sequence>
<evidence type="ECO:0000313" key="2">
    <source>
        <dbReference type="EMBL" id="KAF5668294.1"/>
    </source>
</evidence>
<feature type="region of interest" description="Disordered" evidence="1">
    <location>
        <begin position="130"/>
        <end position="165"/>
    </location>
</feature>
<dbReference type="EMBL" id="JAAOAK010000394">
    <property type="protein sequence ID" value="KAF5668294.1"/>
    <property type="molecule type" value="Genomic_DNA"/>
</dbReference>
<gene>
    <name evidence="2" type="ORF">FDENT_11910</name>
</gene>
<reference evidence="2 3" key="1">
    <citation type="submission" date="2020-05" db="EMBL/GenBank/DDBJ databases">
        <title>Identification and distribution of gene clusters putatively required for synthesis of sphingolipid metabolism inhibitors in phylogenetically diverse species of the filamentous fungus Fusarium.</title>
        <authorList>
            <person name="Kim H.-S."/>
            <person name="Busman M."/>
            <person name="Brown D.W."/>
            <person name="Divon H."/>
            <person name="Uhlig S."/>
            <person name="Proctor R.H."/>
        </authorList>
    </citation>
    <scope>NUCLEOTIDE SEQUENCE [LARGE SCALE GENOMIC DNA]</scope>
    <source>
        <strain evidence="2 3">NRRL 25311</strain>
    </source>
</reference>
<evidence type="ECO:0000256" key="1">
    <source>
        <dbReference type="SAM" id="MobiDB-lite"/>
    </source>
</evidence>
<proteinExistence type="predicted"/>
<keyword evidence="3" id="KW-1185">Reference proteome</keyword>
<evidence type="ECO:0000313" key="3">
    <source>
        <dbReference type="Proteomes" id="UP000562682"/>
    </source>
</evidence>
<comment type="caution">
    <text evidence="2">The sequence shown here is derived from an EMBL/GenBank/DDBJ whole genome shotgun (WGS) entry which is preliminary data.</text>
</comment>
<dbReference type="AlphaFoldDB" id="A0A8H5TFR7"/>
<name>A0A8H5TFR7_9HYPO</name>
<protein>
    <submittedName>
        <fullName evidence="2">Uncharacterized protein</fullName>
    </submittedName>
</protein>
<accession>A0A8H5TFR7</accession>